<dbReference type="Pfam" id="PF00155">
    <property type="entry name" value="Aminotran_1_2"/>
    <property type="match status" value="1"/>
</dbReference>
<comment type="similarity">
    <text evidence="1">In the C-terminal section; belongs to the class-I pyridoxal-phosphate-dependent aminotransferase family.</text>
</comment>
<dbReference type="SMART" id="SM00345">
    <property type="entry name" value="HTH_GNTR"/>
    <property type="match status" value="1"/>
</dbReference>
<dbReference type="Pfam" id="PF00392">
    <property type="entry name" value="GntR"/>
    <property type="match status" value="1"/>
</dbReference>
<dbReference type="PANTHER" id="PTHR46577">
    <property type="entry name" value="HTH-TYPE TRANSCRIPTIONAL REGULATORY PROTEIN GABR"/>
    <property type="match status" value="1"/>
</dbReference>
<accession>A0ABM5WQH1</accession>
<evidence type="ECO:0000313" key="7">
    <source>
        <dbReference type="EMBL" id="ALS62685.1"/>
    </source>
</evidence>
<dbReference type="RefSeq" id="WP_058379542.1">
    <property type="nucleotide sequence ID" value="NZ_CP013480.3"/>
</dbReference>
<dbReference type="CDD" id="cd00609">
    <property type="entry name" value="AAT_like"/>
    <property type="match status" value="1"/>
</dbReference>
<evidence type="ECO:0000256" key="4">
    <source>
        <dbReference type="ARBA" id="ARBA00023125"/>
    </source>
</evidence>
<organism evidence="7 8">
    <name type="scientific">Pandoraea norimbergensis</name>
    <dbReference type="NCBI Taxonomy" id="93219"/>
    <lineage>
        <taxon>Bacteria</taxon>
        <taxon>Pseudomonadati</taxon>
        <taxon>Pseudomonadota</taxon>
        <taxon>Betaproteobacteria</taxon>
        <taxon>Burkholderiales</taxon>
        <taxon>Burkholderiaceae</taxon>
        <taxon>Pandoraea</taxon>
    </lineage>
</organism>
<dbReference type="EMBL" id="CP013480">
    <property type="protein sequence ID" value="ALS62685.1"/>
    <property type="molecule type" value="Genomic_DNA"/>
</dbReference>
<evidence type="ECO:0000256" key="1">
    <source>
        <dbReference type="ARBA" id="ARBA00005384"/>
    </source>
</evidence>
<dbReference type="PROSITE" id="PS50949">
    <property type="entry name" value="HTH_GNTR"/>
    <property type="match status" value="1"/>
</dbReference>
<dbReference type="InterPro" id="IPR051446">
    <property type="entry name" value="HTH_trans_reg/aminotransferase"/>
</dbReference>
<evidence type="ECO:0000259" key="6">
    <source>
        <dbReference type="PROSITE" id="PS50949"/>
    </source>
</evidence>
<evidence type="ECO:0000256" key="2">
    <source>
        <dbReference type="ARBA" id="ARBA00022898"/>
    </source>
</evidence>
<feature type="domain" description="HTH gntR-type" evidence="6">
    <location>
        <begin position="3"/>
        <end position="71"/>
    </location>
</feature>
<keyword evidence="2" id="KW-0663">Pyridoxal phosphate</keyword>
<evidence type="ECO:0000256" key="3">
    <source>
        <dbReference type="ARBA" id="ARBA00023015"/>
    </source>
</evidence>
<dbReference type="Gene3D" id="3.40.640.10">
    <property type="entry name" value="Type I PLP-dependent aspartate aminotransferase-like (Major domain)"/>
    <property type="match status" value="1"/>
</dbReference>
<name>A0ABM5WQH1_9BURK</name>
<dbReference type="SUPFAM" id="SSF46785">
    <property type="entry name" value="Winged helix' DNA-binding domain"/>
    <property type="match status" value="1"/>
</dbReference>
<dbReference type="SUPFAM" id="SSF53383">
    <property type="entry name" value="PLP-dependent transferases"/>
    <property type="match status" value="1"/>
</dbReference>
<dbReference type="InterPro" id="IPR000524">
    <property type="entry name" value="Tscrpt_reg_HTH_GntR"/>
</dbReference>
<dbReference type="Gene3D" id="1.10.10.10">
    <property type="entry name" value="Winged helix-like DNA-binding domain superfamily/Winged helix DNA-binding domain"/>
    <property type="match status" value="1"/>
</dbReference>
<dbReference type="InterPro" id="IPR036388">
    <property type="entry name" value="WH-like_DNA-bd_sf"/>
</dbReference>
<keyword evidence="4" id="KW-0238">DNA-binding</keyword>
<dbReference type="CDD" id="cd07377">
    <property type="entry name" value="WHTH_GntR"/>
    <property type="match status" value="1"/>
</dbReference>
<gene>
    <name evidence="7" type="ORF">AT302_25685</name>
</gene>
<keyword evidence="5" id="KW-0804">Transcription</keyword>
<dbReference type="InterPro" id="IPR004839">
    <property type="entry name" value="Aminotransferase_I/II_large"/>
</dbReference>
<evidence type="ECO:0000256" key="5">
    <source>
        <dbReference type="ARBA" id="ARBA00023163"/>
    </source>
</evidence>
<dbReference type="Gene3D" id="3.90.1150.10">
    <property type="entry name" value="Aspartate Aminotransferase, domain 1"/>
    <property type="match status" value="1"/>
</dbReference>
<sequence>MPQARYKQLVDRLADDIRTQRLRPGTRLPTHRELAAREGLGLVTATRVYAELQAMGLVSGETGRGTFVREALPSAQGSYLYGWSTERVDLTFNAPTLPEQAGLLRTALRQLAAGGDLEALLRYQPHGGRDHEREIVARHVRCRGLTVSPESVLIVSGGQHGLATTAMALLEPGDVVAVDALTYPGFKLAAEACRLELAPIPAAGHGPDLDALAALCRKRRVRAVYTMPTLHNPLGWVMSATRRRELVAIARRHDLLLIEDAAYAYLAEDAPPPLAALAPERTVYVSSFSKSVATGLRVGFLCAPPEWVPKLERAIRATTWNTPAMMTTIACGWVEDGTVERMEAEKRRDATMRQTLAADLLGGLTRIGHPASYFVWLPLPNEVRADAITHALMQENIAVSTAEPFATSPQVPHAIRLALGSVALPALSQALQTVARVIADQTY</sequence>
<dbReference type="InterPro" id="IPR015421">
    <property type="entry name" value="PyrdxlP-dep_Trfase_major"/>
</dbReference>
<dbReference type="Proteomes" id="UP000060277">
    <property type="component" value="Chromosome"/>
</dbReference>
<reference evidence="8" key="1">
    <citation type="submission" date="2015-12" db="EMBL/GenBank/DDBJ databases">
        <title>Complete genome sequence of Pandoraea norimbergensis DSM 11628.</title>
        <authorList>
            <person name="Ee R."/>
            <person name="Lim Y.-L."/>
            <person name="Yong D."/>
            <person name="Yin W.-F."/>
            <person name="Chan K.-G."/>
        </authorList>
    </citation>
    <scope>NUCLEOTIDE SEQUENCE [LARGE SCALE GENOMIC DNA]</scope>
    <source>
        <strain evidence="8">DSM 11628</strain>
    </source>
</reference>
<dbReference type="PANTHER" id="PTHR46577:SF1">
    <property type="entry name" value="HTH-TYPE TRANSCRIPTIONAL REGULATORY PROTEIN GABR"/>
    <property type="match status" value="1"/>
</dbReference>
<keyword evidence="8" id="KW-1185">Reference proteome</keyword>
<proteinExistence type="inferred from homology"/>
<protein>
    <submittedName>
        <fullName evidence="7">GntR family transcriptional regulator</fullName>
    </submittedName>
</protein>
<dbReference type="InterPro" id="IPR015424">
    <property type="entry name" value="PyrdxlP-dep_Trfase"/>
</dbReference>
<dbReference type="InterPro" id="IPR015422">
    <property type="entry name" value="PyrdxlP-dep_Trfase_small"/>
</dbReference>
<keyword evidence="3" id="KW-0805">Transcription regulation</keyword>
<dbReference type="InterPro" id="IPR036390">
    <property type="entry name" value="WH_DNA-bd_sf"/>
</dbReference>
<evidence type="ECO:0000313" key="8">
    <source>
        <dbReference type="Proteomes" id="UP000060277"/>
    </source>
</evidence>